<keyword evidence="5" id="KW-0130">Cell adhesion</keyword>
<evidence type="ECO:0000313" key="12">
    <source>
        <dbReference type="Proteomes" id="UP001318040"/>
    </source>
</evidence>
<dbReference type="PANTHER" id="PTHR24025">
    <property type="entry name" value="DESMOGLEIN FAMILY MEMBER"/>
    <property type="match status" value="1"/>
</dbReference>
<sequence length="1399" mass="152383">MCSSKILLLVFPQLVLDTGSSVDFEASELYTVSISISAAGGTVQKSATLQLRILNVNEPPSCENAFVQGATVSIPENSPNGQNVYKVVAPDPEKDALLFDIVSQIPPGGPKGYFTINPASGTVERSPLSPLDYEANLRVVHLNITVREVSTQQQFTCAGSLTINILDTNDEPPIISPLPFTQTNFAEEQPPGTPVLQVTATDRDAGDTQTYAFADTTPDAFTIAAGSGVITSSRKLDYDDVLTPKFYILSIRVYDKGRTNTATATLSVFLVPVNEAPTCTPIQGNGAVANITENFRPSQTIFRVTAVDPDAGDLLTYSISNQVPPLASAEYFNIDSSSGVISRTNLVPLDYEGNFKVFLISLTITDNGSPRRSCTGRITVNLIDTNDEPPVFEPVVPNPMEILEDQPPGTVITQMKATDRDAGDIVTFELASPSTAFAVDADSGIVYAQMSLDYDDAKIPKKHVLIIFAYDSGRQNVATYNLTLLLQPVNEAPTCDPLFVREYGAITRTAENVFPFTAIYKVTANDPDYGDILKYDILSQAPNMSGVGYFSINSFSGVIYRSSLTPLDFDAGLKVFQITVNVTDNGLPRMSCMGMVTVFIEDVNDETPQITSDPADVAHIAEEQPPGTVVAQLHASDRDANDTATFEFVGNEDSFNIETGTGTVSTSKRLNYDDPLTPKVYLLSIRACDKNQTHSATLTLTVILDPINEPPKCDPAFSQSTGAETVIFEDHPIFKPIYKLVASDPDINDTLIFKITEQRPNLTAVSGFFSVDPTSGIVALTAKEQLDYDTGWKVFKLSLRVEEANKITPLFCLGTLTIFVHNINDETPNIRPFISNPVSVPDTTSPGKVISHVTAVDLDENDGVFFEFIDEYKGFNIDPESGVITAAPSWERMNLDAPKSYELRIRVHDVGRIHSATTTLTVSVMDTNNNSPQCSQYVHYVSLPETAPVGELVAQLSCWDRDGSAPNNRLLYSMQLDVSARDRFQSSGDEILVGSAGLQCDDASVANLQFKHTILMVVRDGGYPSLSTTVTVVVSVTSVNEFEPSPKNVQFSVREDSPVGELVGTVLGQDQDWPFDSLRYSIVGGNEDSPPKFFIEPTTGRLRLLNALDREKVSSYTITVQAVDVNNDQEKDPTRQKTATAVVTVIVSNVNDEPPLCNPAFHETTVYSTIKSPILKLSCSDKDSPESDLTYKIVGGNDGGRFVLLPYSNGSPAIASTQSFRYEILGGIRDPVQFQLLVEVTDESLNPDKSHQLTGTATVIVHVVPWSTTTPATPTSARTALWTTSVLTFRQVYWRPDSWFVALLVVTGALLLALSSAIIWSFCRPKQPDSKYLPEMDDKARPGTIESDAMHRLEDVDNPSSAESAAAANDQNVFDGRAVDPVSGKEYLFNSWNGKRLWV</sequence>
<dbReference type="PROSITE" id="PS50268">
    <property type="entry name" value="CADHERIN_2"/>
    <property type="match status" value="11"/>
</dbReference>
<evidence type="ECO:0000256" key="7">
    <source>
        <dbReference type="ARBA" id="ARBA00023136"/>
    </source>
</evidence>
<dbReference type="GO" id="GO:0016020">
    <property type="term" value="C:membrane"/>
    <property type="evidence" value="ECO:0007669"/>
    <property type="project" value="UniProtKB-SubCell"/>
</dbReference>
<keyword evidence="6 9" id="KW-1133">Transmembrane helix</keyword>
<dbReference type="CDD" id="cd11304">
    <property type="entry name" value="Cadherin_repeat"/>
    <property type="match status" value="10"/>
</dbReference>
<evidence type="ECO:0000259" key="11">
    <source>
        <dbReference type="PROSITE" id="PS50268"/>
    </source>
</evidence>
<dbReference type="InterPro" id="IPR050971">
    <property type="entry name" value="Cadherin-domain_protein"/>
</dbReference>
<feature type="domain" description="Cadherin" evidence="11">
    <location>
        <begin position="1172"/>
        <end position="1273"/>
    </location>
</feature>
<keyword evidence="10" id="KW-0732">Signal</keyword>
<feature type="domain" description="Cadherin" evidence="11">
    <location>
        <begin position="394"/>
        <end position="499"/>
    </location>
</feature>
<dbReference type="GO" id="GO:0005911">
    <property type="term" value="C:cell-cell junction"/>
    <property type="evidence" value="ECO:0007669"/>
    <property type="project" value="TreeGrafter"/>
</dbReference>
<feature type="domain" description="Cadherin" evidence="11">
    <location>
        <begin position="1045"/>
        <end position="1161"/>
    </location>
</feature>
<dbReference type="KEGG" id="pmrn:116942262"/>
<evidence type="ECO:0000256" key="10">
    <source>
        <dbReference type="SAM" id="SignalP"/>
    </source>
</evidence>
<dbReference type="InterPro" id="IPR015919">
    <property type="entry name" value="Cadherin-like_sf"/>
</dbReference>
<organism evidence="12 13">
    <name type="scientific">Petromyzon marinus</name>
    <name type="common">Sea lamprey</name>
    <dbReference type="NCBI Taxonomy" id="7757"/>
    <lineage>
        <taxon>Eukaryota</taxon>
        <taxon>Metazoa</taxon>
        <taxon>Chordata</taxon>
        <taxon>Craniata</taxon>
        <taxon>Vertebrata</taxon>
        <taxon>Cyclostomata</taxon>
        <taxon>Hyperoartia</taxon>
        <taxon>Petromyzontiformes</taxon>
        <taxon>Petromyzontidae</taxon>
        <taxon>Petromyzon</taxon>
    </lineage>
</organism>
<evidence type="ECO:0000256" key="3">
    <source>
        <dbReference type="ARBA" id="ARBA00022737"/>
    </source>
</evidence>
<keyword evidence="4 8" id="KW-0106">Calcium</keyword>
<feature type="chain" id="PRO_5042543200" evidence="10">
    <location>
        <begin position="22"/>
        <end position="1399"/>
    </location>
</feature>
<dbReference type="PRINTS" id="PR00205">
    <property type="entry name" value="CADHERIN"/>
</dbReference>
<feature type="domain" description="Cadherin" evidence="11">
    <location>
        <begin position="935"/>
        <end position="1046"/>
    </location>
</feature>
<dbReference type="InterPro" id="IPR002126">
    <property type="entry name" value="Cadherin-like_dom"/>
</dbReference>
<gene>
    <name evidence="13" type="primary">LOC116942262</name>
</gene>
<evidence type="ECO:0000256" key="8">
    <source>
        <dbReference type="PROSITE-ProRule" id="PRU00043"/>
    </source>
</evidence>
<dbReference type="RefSeq" id="XP_032809848.1">
    <property type="nucleotide sequence ID" value="XM_032953957.1"/>
</dbReference>
<feature type="domain" description="Cadherin" evidence="11">
    <location>
        <begin position="511"/>
        <end position="610"/>
    </location>
</feature>
<name>A0AAJ7T216_PETMA</name>
<dbReference type="SUPFAM" id="SSF49313">
    <property type="entry name" value="Cadherin-like"/>
    <property type="match status" value="11"/>
</dbReference>
<evidence type="ECO:0000256" key="4">
    <source>
        <dbReference type="ARBA" id="ARBA00022837"/>
    </source>
</evidence>
<dbReference type="PANTHER" id="PTHR24025:SF31">
    <property type="entry name" value="NEURAL-CADHERIN"/>
    <property type="match status" value="1"/>
</dbReference>
<feature type="domain" description="Cadherin" evidence="11">
    <location>
        <begin position="291"/>
        <end position="392"/>
    </location>
</feature>
<dbReference type="Pfam" id="PF00028">
    <property type="entry name" value="Cadherin"/>
    <property type="match status" value="7"/>
</dbReference>
<dbReference type="GO" id="GO:0007156">
    <property type="term" value="P:homophilic cell adhesion via plasma membrane adhesion molecules"/>
    <property type="evidence" value="ECO:0007669"/>
    <property type="project" value="InterPro"/>
</dbReference>
<protein>
    <submittedName>
        <fullName evidence="13">Protocadherin-16-like</fullName>
    </submittedName>
</protein>
<dbReference type="Gene3D" id="2.60.40.60">
    <property type="entry name" value="Cadherins"/>
    <property type="match status" value="11"/>
</dbReference>
<keyword evidence="2 9" id="KW-0812">Transmembrane</keyword>
<feature type="domain" description="Cadherin" evidence="11">
    <location>
        <begin position="177"/>
        <end position="283"/>
    </location>
</feature>
<evidence type="ECO:0000256" key="5">
    <source>
        <dbReference type="ARBA" id="ARBA00022889"/>
    </source>
</evidence>
<evidence type="ECO:0000256" key="2">
    <source>
        <dbReference type="ARBA" id="ARBA00022692"/>
    </source>
</evidence>
<keyword evidence="7 9" id="KW-0472">Membrane</keyword>
<evidence type="ECO:0000256" key="1">
    <source>
        <dbReference type="ARBA" id="ARBA00004370"/>
    </source>
</evidence>
<evidence type="ECO:0000313" key="13">
    <source>
        <dbReference type="RefSeq" id="XP_032809848.1"/>
    </source>
</evidence>
<evidence type="ECO:0000256" key="6">
    <source>
        <dbReference type="ARBA" id="ARBA00022989"/>
    </source>
</evidence>
<feature type="domain" description="Cadherin" evidence="11">
    <location>
        <begin position="612"/>
        <end position="717"/>
    </location>
</feature>
<feature type="transmembrane region" description="Helical" evidence="9">
    <location>
        <begin position="1299"/>
        <end position="1323"/>
    </location>
</feature>
<keyword evidence="3" id="KW-0677">Repeat</keyword>
<feature type="signal peptide" evidence="10">
    <location>
        <begin position="1"/>
        <end position="21"/>
    </location>
</feature>
<proteinExistence type="predicted"/>
<feature type="domain" description="Cadherin" evidence="11">
    <location>
        <begin position="71"/>
        <end position="175"/>
    </location>
</feature>
<keyword evidence="12" id="KW-1185">Reference proteome</keyword>
<dbReference type="SMART" id="SM00112">
    <property type="entry name" value="CA"/>
    <property type="match status" value="11"/>
</dbReference>
<dbReference type="Proteomes" id="UP001318040">
    <property type="component" value="Chromosome 14"/>
</dbReference>
<comment type="subcellular location">
    <subcellularLocation>
        <location evidence="1">Membrane</location>
    </subcellularLocation>
</comment>
<accession>A0AAJ7T216</accession>
<dbReference type="GO" id="GO:0005509">
    <property type="term" value="F:calcium ion binding"/>
    <property type="evidence" value="ECO:0007669"/>
    <property type="project" value="UniProtKB-UniRule"/>
</dbReference>
<reference evidence="13" key="1">
    <citation type="submission" date="2025-08" db="UniProtKB">
        <authorList>
            <consortium name="RefSeq"/>
        </authorList>
    </citation>
    <scope>IDENTIFICATION</scope>
    <source>
        <tissue evidence="13">Sperm</tissue>
    </source>
</reference>
<feature type="domain" description="Cadherin" evidence="11">
    <location>
        <begin position="719"/>
        <end position="830"/>
    </location>
</feature>
<evidence type="ECO:0000256" key="9">
    <source>
        <dbReference type="SAM" id="Phobius"/>
    </source>
</evidence>
<feature type="domain" description="Cadherin" evidence="11">
    <location>
        <begin position="832"/>
        <end position="934"/>
    </location>
</feature>